<keyword evidence="1" id="KW-1133">Transmembrane helix</keyword>
<sequence>MKSLIGVRSTFPKGAELWLTTFLNLGFTTFTTPMRLRLDVHKNKYVLQKSVIRKIICLTRAFLVFVVFLITLIFHTNTLIPTNKGPLGVLLAGYYVGYVVLSIGYLTSMISSSTCDSLLKLVNLIRGHKTATLETQKRVRITVEVIFFFVVNLIVPLFLLAQDIHSVGLNRQLRSRWYRLIDLDKKKANAVLYSPSGDYSQEDFPIWKWIISFLFLLSEIDHRIFIPGSSLTLLVMTAKTLESGCIHFATSIRDAQKFFSISSDELLMVSRFLIGGLHSPPQRISTNSISKGCGNIGKFIAIHEINSGKVGLRSSGFFVLSYGFIAGMMVTLMSNSAIVLQNFQFMVASNVPMNSTTEETTAAR</sequence>
<dbReference type="EMBL" id="CAXLJM020000161">
    <property type="protein sequence ID" value="CAL8144751.1"/>
    <property type="molecule type" value="Genomic_DNA"/>
</dbReference>
<organism evidence="2 3">
    <name type="scientific">Orchesella dallaii</name>
    <dbReference type="NCBI Taxonomy" id="48710"/>
    <lineage>
        <taxon>Eukaryota</taxon>
        <taxon>Metazoa</taxon>
        <taxon>Ecdysozoa</taxon>
        <taxon>Arthropoda</taxon>
        <taxon>Hexapoda</taxon>
        <taxon>Collembola</taxon>
        <taxon>Entomobryomorpha</taxon>
        <taxon>Entomobryoidea</taxon>
        <taxon>Orchesellidae</taxon>
        <taxon>Orchesellinae</taxon>
        <taxon>Orchesella</taxon>
    </lineage>
</organism>
<keyword evidence="1" id="KW-0812">Transmembrane</keyword>
<reference evidence="2 3" key="1">
    <citation type="submission" date="2024-08" db="EMBL/GenBank/DDBJ databases">
        <authorList>
            <person name="Cucini C."/>
            <person name="Frati F."/>
        </authorList>
    </citation>
    <scope>NUCLEOTIDE SEQUENCE [LARGE SCALE GENOMIC DNA]</scope>
</reference>
<dbReference type="Proteomes" id="UP001642540">
    <property type="component" value="Unassembled WGS sequence"/>
</dbReference>
<keyword evidence="3" id="KW-1185">Reference proteome</keyword>
<name>A0ABP1S7M8_9HEXA</name>
<comment type="caution">
    <text evidence="2">The sequence shown here is derived from an EMBL/GenBank/DDBJ whole genome shotgun (WGS) entry which is preliminary data.</text>
</comment>
<keyword evidence="1" id="KW-0472">Membrane</keyword>
<proteinExistence type="predicted"/>
<protein>
    <recommendedName>
        <fullName evidence="4">Gustatory receptor</fullName>
    </recommendedName>
</protein>
<feature type="transmembrane region" description="Helical" evidence="1">
    <location>
        <begin position="17"/>
        <end position="36"/>
    </location>
</feature>
<evidence type="ECO:0008006" key="4">
    <source>
        <dbReference type="Google" id="ProtNLM"/>
    </source>
</evidence>
<evidence type="ECO:0000256" key="1">
    <source>
        <dbReference type="SAM" id="Phobius"/>
    </source>
</evidence>
<evidence type="ECO:0000313" key="2">
    <source>
        <dbReference type="EMBL" id="CAL8144751.1"/>
    </source>
</evidence>
<gene>
    <name evidence="2" type="ORF">ODALV1_LOCUS30286</name>
</gene>
<feature type="transmembrane region" description="Helical" evidence="1">
    <location>
        <begin position="57"/>
        <end position="75"/>
    </location>
</feature>
<evidence type="ECO:0000313" key="3">
    <source>
        <dbReference type="Proteomes" id="UP001642540"/>
    </source>
</evidence>
<feature type="transmembrane region" description="Helical" evidence="1">
    <location>
        <begin position="95"/>
        <end position="119"/>
    </location>
</feature>
<feature type="transmembrane region" description="Helical" evidence="1">
    <location>
        <begin position="317"/>
        <end position="340"/>
    </location>
</feature>
<feature type="transmembrane region" description="Helical" evidence="1">
    <location>
        <begin position="139"/>
        <end position="161"/>
    </location>
</feature>
<accession>A0ABP1S7M8</accession>